<evidence type="ECO:0000313" key="2">
    <source>
        <dbReference type="Proteomes" id="UP000789366"/>
    </source>
</evidence>
<gene>
    <name evidence="1" type="ORF">SPELUC_LOCUS14262</name>
</gene>
<proteinExistence type="predicted"/>
<protein>
    <submittedName>
        <fullName evidence="1">5215_t:CDS:1</fullName>
    </submittedName>
</protein>
<keyword evidence="2" id="KW-1185">Reference proteome</keyword>
<dbReference type="Proteomes" id="UP000789366">
    <property type="component" value="Unassembled WGS sequence"/>
</dbReference>
<comment type="caution">
    <text evidence="1">The sequence shown here is derived from an EMBL/GenBank/DDBJ whole genome shotgun (WGS) entry which is preliminary data.</text>
</comment>
<sequence length="151" mass="16879">SNDDFMPMPSCQPKRKKLSLSKEKKSNVSVKKVKTTGRNMDDDIDYPFISDNRAINLAESSDFSEDNSSSSNSIRGSVSFNNQLQELNNSTIFGSETESTNVFNSISSEAKDHESDDDFMPIQPKQKRNISLPKKVDDDKDPKSTDSSSKQ</sequence>
<name>A0ACA9QFH3_9GLOM</name>
<organism evidence="1 2">
    <name type="scientific">Cetraspora pellucida</name>
    <dbReference type="NCBI Taxonomy" id="1433469"/>
    <lineage>
        <taxon>Eukaryota</taxon>
        <taxon>Fungi</taxon>
        <taxon>Fungi incertae sedis</taxon>
        <taxon>Mucoromycota</taxon>
        <taxon>Glomeromycotina</taxon>
        <taxon>Glomeromycetes</taxon>
        <taxon>Diversisporales</taxon>
        <taxon>Gigasporaceae</taxon>
        <taxon>Cetraspora</taxon>
    </lineage>
</organism>
<feature type="non-terminal residue" evidence="1">
    <location>
        <position position="1"/>
    </location>
</feature>
<dbReference type="EMBL" id="CAJVPW010041260">
    <property type="protein sequence ID" value="CAG8747890.1"/>
    <property type="molecule type" value="Genomic_DNA"/>
</dbReference>
<reference evidence="1" key="1">
    <citation type="submission" date="2021-06" db="EMBL/GenBank/DDBJ databases">
        <authorList>
            <person name="Kallberg Y."/>
            <person name="Tangrot J."/>
            <person name="Rosling A."/>
        </authorList>
    </citation>
    <scope>NUCLEOTIDE SEQUENCE</scope>
    <source>
        <strain evidence="1">28 12/20/2015</strain>
    </source>
</reference>
<accession>A0ACA9QFH3</accession>
<evidence type="ECO:0000313" key="1">
    <source>
        <dbReference type="EMBL" id="CAG8747890.1"/>
    </source>
</evidence>
<feature type="non-terminal residue" evidence="1">
    <location>
        <position position="151"/>
    </location>
</feature>